<protein>
    <submittedName>
        <fullName evidence="1">Uncharacterized protein</fullName>
    </submittedName>
</protein>
<dbReference type="EMBL" id="FQ790361">
    <property type="protein sequence ID" value="CCD56644.1"/>
    <property type="molecule type" value="Genomic_DNA"/>
</dbReference>
<dbReference type="AlphaFoldDB" id="G2YYE6"/>
<reference evidence="2" key="1">
    <citation type="journal article" date="2011" name="PLoS Genet.">
        <title>Genomic analysis of the necrotrophic fungal pathogens Sclerotinia sclerotiorum and Botrytis cinerea.</title>
        <authorList>
            <person name="Amselem J."/>
            <person name="Cuomo C.A."/>
            <person name="van Kan J.A."/>
            <person name="Viaud M."/>
            <person name="Benito E.P."/>
            <person name="Couloux A."/>
            <person name="Coutinho P.M."/>
            <person name="de Vries R.P."/>
            <person name="Dyer P.S."/>
            <person name="Fillinger S."/>
            <person name="Fournier E."/>
            <person name="Gout L."/>
            <person name="Hahn M."/>
            <person name="Kohn L."/>
            <person name="Lapalu N."/>
            <person name="Plummer K.M."/>
            <person name="Pradier J.M."/>
            <person name="Quevillon E."/>
            <person name="Sharon A."/>
            <person name="Simon A."/>
            <person name="ten Have A."/>
            <person name="Tudzynski B."/>
            <person name="Tudzynski P."/>
            <person name="Wincker P."/>
            <person name="Andrew M."/>
            <person name="Anthouard V."/>
            <person name="Beever R.E."/>
            <person name="Beffa R."/>
            <person name="Benoit I."/>
            <person name="Bouzid O."/>
            <person name="Brault B."/>
            <person name="Chen Z."/>
            <person name="Choquer M."/>
            <person name="Collemare J."/>
            <person name="Cotton P."/>
            <person name="Danchin E.G."/>
            <person name="Da Silva C."/>
            <person name="Gautier A."/>
            <person name="Giraud C."/>
            <person name="Giraud T."/>
            <person name="Gonzalez C."/>
            <person name="Grossetete S."/>
            <person name="Guldener U."/>
            <person name="Henrissat B."/>
            <person name="Howlett B.J."/>
            <person name="Kodira C."/>
            <person name="Kretschmer M."/>
            <person name="Lappartient A."/>
            <person name="Leroch M."/>
            <person name="Levis C."/>
            <person name="Mauceli E."/>
            <person name="Neuveglise C."/>
            <person name="Oeser B."/>
            <person name="Pearson M."/>
            <person name="Poulain J."/>
            <person name="Poussereau N."/>
            <person name="Quesneville H."/>
            <person name="Rascle C."/>
            <person name="Schumacher J."/>
            <person name="Segurens B."/>
            <person name="Sexton A."/>
            <person name="Silva E."/>
            <person name="Sirven C."/>
            <person name="Soanes D.M."/>
            <person name="Talbot N.J."/>
            <person name="Templeton M."/>
            <person name="Yandava C."/>
            <person name="Yarden O."/>
            <person name="Zeng Q."/>
            <person name="Rollins J.A."/>
            <person name="Lebrun M.H."/>
            <person name="Dickman M."/>
        </authorList>
    </citation>
    <scope>NUCLEOTIDE SEQUENCE [LARGE SCALE GENOMIC DNA]</scope>
    <source>
        <strain evidence="2">T4</strain>
    </source>
</reference>
<evidence type="ECO:0000313" key="1">
    <source>
        <dbReference type="EMBL" id="CCD56644.1"/>
    </source>
</evidence>
<dbReference type="Proteomes" id="UP000008177">
    <property type="component" value="Unplaced contigs"/>
</dbReference>
<accession>G2YYE6</accession>
<evidence type="ECO:0000313" key="2">
    <source>
        <dbReference type="Proteomes" id="UP000008177"/>
    </source>
</evidence>
<name>G2YYE6_BOTF4</name>
<dbReference type="HOGENOM" id="CLU_3299296_0_0_1"/>
<sequence>MIVIRGITKVAKMSQLCHSTFFVCNLSDSVFHGTLDLTAE</sequence>
<gene>
    <name evidence="1" type="ORF">BofuT4_uP144520.1</name>
</gene>
<dbReference type="InParanoid" id="G2YYE6"/>
<organism evidence="1 2">
    <name type="scientific">Botryotinia fuckeliana (strain T4)</name>
    <name type="common">Noble rot fungus</name>
    <name type="synonym">Botrytis cinerea</name>
    <dbReference type="NCBI Taxonomy" id="999810"/>
    <lineage>
        <taxon>Eukaryota</taxon>
        <taxon>Fungi</taxon>
        <taxon>Dikarya</taxon>
        <taxon>Ascomycota</taxon>
        <taxon>Pezizomycotina</taxon>
        <taxon>Leotiomycetes</taxon>
        <taxon>Helotiales</taxon>
        <taxon>Sclerotiniaceae</taxon>
        <taxon>Botrytis</taxon>
    </lineage>
</organism>
<proteinExistence type="predicted"/>